<keyword evidence="5" id="KW-1185">Reference proteome</keyword>
<dbReference type="STRING" id="137838.GCA_001458595_04174"/>
<evidence type="ECO:0000313" key="3">
    <source>
        <dbReference type="EMBL" id="PEG32644.1"/>
    </source>
</evidence>
<keyword evidence="1" id="KW-1133">Transmembrane helix</keyword>
<accession>A0A2A7MLT4</accession>
<organism evidence="3 5">
    <name type="scientific">Clostridium neonatale</name>
    <dbReference type="NCBI Taxonomy" id="137838"/>
    <lineage>
        <taxon>Bacteria</taxon>
        <taxon>Bacillati</taxon>
        <taxon>Bacillota</taxon>
        <taxon>Clostridia</taxon>
        <taxon>Eubacteriales</taxon>
        <taxon>Clostridiaceae</taxon>
        <taxon>Clostridium</taxon>
    </lineage>
</organism>
<proteinExistence type="predicted"/>
<reference evidence="2" key="3">
    <citation type="submission" date="2022-10" db="EMBL/GenBank/DDBJ databases">
        <authorList>
            <person name="Aires J."/>
            <person name="Mesa V."/>
        </authorList>
    </citation>
    <scope>NUCLEOTIDE SEQUENCE</scope>
    <source>
        <strain evidence="2">Clostridium neonatale JD116</strain>
    </source>
</reference>
<evidence type="ECO:0000313" key="2">
    <source>
        <dbReference type="EMBL" id="CAI3701658.1"/>
    </source>
</evidence>
<evidence type="ECO:0000313" key="4">
    <source>
        <dbReference type="EMBL" id="VCT86028.1"/>
    </source>
</evidence>
<sequence length="173" mass="20640">MNLGLYICFNFILYCFIGWIIEGLYSLATTKRFKKEGFLKTPFKPMYGIAMTLLIIFHEVFDIYGFPMLLLLILIPTTVEYISGYILDHKFNKKYWDYSKKKYNLNSYICLKFSIYWTALTYIGIYLFQPIIRMIYISSESILSKITLLFLIIFLWDAYITLRTYSKSNVKLQ</sequence>
<dbReference type="InterPro" id="IPR010540">
    <property type="entry name" value="CmpB_TMEM229"/>
</dbReference>
<dbReference type="Proteomes" id="UP000220840">
    <property type="component" value="Unassembled WGS sequence"/>
</dbReference>
<evidence type="ECO:0000313" key="5">
    <source>
        <dbReference type="Proteomes" id="UP000220840"/>
    </source>
</evidence>
<dbReference type="OrthoDB" id="9789229at2"/>
<dbReference type="Proteomes" id="UP001189143">
    <property type="component" value="Unassembled WGS sequence"/>
</dbReference>
<dbReference type="EMBL" id="PDCJ01000001">
    <property type="protein sequence ID" value="PEG32644.1"/>
    <property type="molecule type" value="Genomic_DNA"/>
</dbReference>
<evidence type="ECO:0000256" key="1">
    <source>
        <dbReference type="SAM" id="Phobius"/>
    </source>
</evidence>
<feature type="transmembrane region" description="Helical" evidence="1">
    <location>
        <begin position="141"/>
        <end position="162"/>
    </location>
</feature>
<dbReference type="RefSeq" id="WP_058296786.1">
    <property type="nucleotide sequence ID" value="NZ_CAKJVD010000049.1"/>
</dbReference>
<dbReference type="EMBL" id="CAMTCP010000303">
    <property type="protein sequence ID" value="CAI3701658.1"/>
    <property type="molecule type" value="Genomic_DNA"/>
</dbReference>
<gene>
    <name evidence="2" type="ORF">CNEO2_90068</name>
    <name evidence="4" type="ORF">CNEONATNEC25_03631</name>
    <name evidence="3" type="ORF">CQ394_13405</name>
</gene>
<feature type="transmembrane region" description="Helical" evidence="1">
    <location>
        <begin position="6"/>
        <end position="25"/>
    </location>
</feature>
<dbReference type="EMBL" id="UWJD01000003">
    <property type="protein sequence ID" value="VCT86028.1"/>
    <property type="molecule type" value="Genomic_DNA"/>
</dbReference>
<feature type="transmembrane region" description="Helical" evidence="1">
    <location>
        <begin position="108"/>
        <end position="129"/>
    </location>
</feature>
<dbReference type="AlphaFoldDB" id="A0A2A7MLT4"/>
<reference evidence="3 5" key="1">
    <citation type="submission" date="2017-10" db="EMBL/GenBank/DDBJ databases">
        <title>Effective Description of Clostridium neonatale sp. nov. linked to necrotizing enterocolitis in neonates and a clarification of species assignable to the genus Clostridium (Prazmowski 1880) emend. Lawson and Rainey 2016.</title>
        <authorList>
            <person name="Bernard K."/>
            <person name="Burdz T."/>
            <person name="Wiebe D."/>
            <person name="Balcewich B."/>
            <person name="Alfa M."/>
            <person name="Bernier A.-M."/>
        </authorList>
    </citation>
    <scope>NUCLEOTIDE SEQUENCE [LARGE SCALE GENOMIC DNA]</scope>
    <source>
        <strain evidence="3 5">LCDC99A005</strain>
    </source>
</reference>
<dbReference type="GeneID" id="68879161"/>
<keyword evidence="1" id="KW-0812">Transmembrane</keyword>
<name>A0A2A7MLT4_9CLOT</name>
<keyword evidence="1" id="KW-0472">Membrane</keyword>
<protein>
    <recommendedName>
        <fullName evidence="7">ABC transporter permease</fullName>
    </recommendedName>
</protein>
<dbReference type="Pfam" id="PF06541">
    <property type="entry name" value="ABC_trans_CmpB"/>
    <property type="match status" value="1"/>
</dbReference>
<dbReference type="Proteomes" id="UP000431451">
    <property type="component" value="Unassembled WGS sequence"/>
</dbReference>
<reference evidence="4 6" key="2">
    <citation type="submission" date="2018-06" db="EMBL/GenBank/DDBJ databases">
        <authorList>
            <consortium name="IHU Genomes"/>
        </authorList>
    </citation>
    <scope>NUCLEOTIDE SEQUENCE [LARGE SCALE GENOMIC DNA]</scope>
    <source>
        <strain evidence="4 6">NEC25</strain>
    </source>
</reference>
<evidence type="ECO:0008006" key="7">
    <source>
        <dbReference type="Google" id="ProtNLM"/>
    </source>
</evidence>
<evidence type="ECO:0000313" key="6">
    <source>
        <dbReference type="Proteomes" id="UP000431451"/>
    </source>
</evidence>
<feature type="transmembrane region" description="Helical" evidence="1">
    <location>
        <begin position="63"/>
        <end position="87"/>
    </location>
</feature>